<protein>
    <submittedName>
        <fullName evidence="1">Enoyl-CoA hydratase/isomerase family protein</fullName>
    </submittedName>
</protein>
<dbReference type="InterPro" id="IPR001753">
    <property type="entry name" value="Enoyl-CoA_hydra/iso"/>
</dbReference>
<gene>
    <name evidence="1" type="ORF">ACFFPI_01075</name>
</gene>
<accession>A0ABV5ULP3</accession>
<dbReference type="SUPFAM" id="SSF52096">
    <property type="entry name" value="ClpP/crotonase"/>
    <property type="match status" value="1"/>
</dbReference>
<dbReference type="Proteomes" id="UP001589536">
    <property type="component" value="Unassembled WGS sequence"/>
</dbReference>
<reference evidence="1 2" key="1">
    <citation type="submission" date="2024-09" db="EMBL/GenBank/DDBJ databases">
        <authorList>
            <person name="Sun Q."/>
            <person name="Mori K."/>
        </authorList>
    </citation>
    <scope>NUCLEOTIDE SEQUENCE [LARGE SCALE GENOMIC DNA]</scope>
    <source>
        <strain evidence="1 2">JCM 13519</strain>
    </source>
</reference>
<organism evidence="1 2">
    <name type="scientific">Arthrobacter methylotrophus</name>
    <dbReference type="NCBI Taxonomy" id="121291"/>
    <lineage>
        <taxon>Bacteria</taxon>
        <taxon>Bacillati</taxon>
        <taxon>Actinomycetota</taxon>
        <taxon>Actinomycetes</taxon>
        <taxon>Micrococcales</taxon>
        <taxon>Micrococcaceae</taxon>
        <taxon>Arthrobacter</taxon>
    </lineage>
</organism>
<proteinExistence type="predicted"/>
<comment type="caution">
    <text evidence="1">The sequence shown here is derived from an EMBL/GenBank/DDBJ whole genome shotgun (WGS) entry which is preliminary data.</text>
</comment>
<evidence type="ECO:0000313" key="2">
    <source>
        <dbReference type="Proteomes" id="UP001589536"/>
    </source>
</evidence>
<dbReference type="PANTHER" id="PTHR11941:SF133">
    <property type="entry name" value="1,2-EPOXYPHENYLACETYL-COA ISOMERASE"/>
    <property type="match status" value="1"/>
</dbReference>
<dbReference type="PANTHER" id="PTHR11941">
    <property type="entry name" value="ENOYL-COA HYDRATASE-RELATED"/>
    <property type="match status" value="1"/>
</dbReference>
<keyword evidence="2" id="KW-1185">Reference proteome</keyword>
<evidence type="ECO:0000313" key="1">
    <source>
        <dbReference type="EMBL" id="MFB9712749.1"/>
    </source>
</evidence>
<dbReference type="EMBL" id="JBHMBH010000006">
    <property type="protein sequence ID" value="MFB9712749.1"/>
    <property type="molecule type" value="Genomic_DNA"/>
</dbReference>
<dbReference type="Gene3D" id="3.90.226.10">
    <property type="entry name" value="2-enoyl-CoA Hydratase, Chain A, domain 1"/>
    <property type="match status" value="1"/>
</dbReference>
<dbReference type="Pfam" id="PF00378">
    <property type="entry name" value="ECH_1"/>
    <property type="match status" value="1"/>
</dbReference>
<dbReference type="InterPro" id="IPR029045">
    <property type="entry name" value="ClpP/crotonase-like_dom_sf"/>
</dbReference>
<name>A0ABV5ULP3_9MICC</name>
<dbReference type="RefSeq" id="WP_345049609.1">
    <property type="nucleotide sequence ID" value="NZ_BAABED010000001.1"/>
</dbReference>
<dbReference type="CDD" id="cd06558">
    <property type="entry name" value="crotonase-like"/>
    <property type="match status" value="1"/>
</dbReference>
<sequence length="260" mass="28034">MADIEFTVDEGVGRILLNRPERKNAFSFDMLKQWASFLGEAQHDDSIRVVVVTGAGGAFCSGVDLDGFAADRGTPWLDKRMLTDKVHLVARAVEDFDKPYIAALPGVAVGAGLDMALMADLRLAASSVRLSEGYIRVGLLPGDGGCHLLPRLVGRANALELLWTGDFVDAGTALELGMVNHVYSDDEFEAKVSGFARKIAAAPPLATRMIKRAVVHGESMTFAASLDLVSSHQAIIQSTQDSREAMSAFREKRPAEFLGR</sequence>